<name>A0A1W1E9P6_9ZZZZ</name>
<dbReference type="SMART" id="SM01235">
    <property type="entry name" value="Haem_bd"/>
    <property type="match status" value="1"/>
</dbReference>
<dbReference type="InterPro" id="IPR025992">
    <property type="entry name" value="Haem-bd"/>
</dbReference>
<reference evidence="2" key="1">
    <citation type="submission" date="2016-10" db="EMBL/GenBank/DDBJ databases">
        <authorList>
            <person name="de Groot N.N."/>
        </authorList>
    </citation>
    <scope>NUCLEOTIDE SEQUENCE</scope>
</reference>
<dbReference type="Pfam" id="PF14376">
    <property type="entry name" value="Haem_bd"/>
    <property type="match status" value="1"/>
</dbReference>
<feature type="domain" description="Haem-binding" evidence="1">
    <location>
        <begin position="10"/>
        <end position="142"/>
    </location>
</feature>
<gene>
    <name evidence="2" type="ORF">MNB_SV-4-335</name>
</gene>
<dbReference type="AlphaFoldDB" id="A0A1W1E9P6"/>
<organism evidence="2">
    <name type="scientific">hydrothermal vent metagenome</name>
    <dbReference type="NCBI Taxonomy" id="652676"/>
    <lineage>
        <taxon>unclassified sequences</taxon>
        <taxon>metagenomes</taxon>
        <taxon>ecological metagenomes</taxon>
    </lineage>
</organism>
<evidence type="ECO:0000259" key="1">
    <source>
        <dbReference type="SMART" id="SM01235"/>
    </source>
</evidence>
<proteinExistence type="predicted"/>
<accession>A0A1W1E9P6</accession>
<protein>
    <recommendedName>
        <fullName evidence="1">Haem-binding domain-containing protein</fullName>
    </recommendedName>
</protein>
<dbReference type="EMBL" id="FPIB01000019">
    <property type="protein sequence ID" value="SFV90658.1"/>
    <property type="molecule type" value="Genomic_DNA"/>
</dbReference>
<sequence>MFKTLALWVLGMFGLLQLVQIDIPKPPKQIDPNKEIKAPKPIMTMLKHSCYDCHSYETKMPWYGHISPVSLEVKSHIKEGREAVNFQEWGNYNDAKKQKIYKGIAKTINFRMPMPMYLSIHKDAKLTKAQRETIKKWAKSHIKEESYE</sequence>
<evidence type="ECO:0000313" key="2">
    <source>
        <dbReference type="EMBL" id="SFV90658.1"/>
    </source>
</evidence>